<dbReference type="EMBL" id="PVNL01000147">
    <property type="protein sequence ID" value="PRP93693.1"/>
    <property type="molecule type" value="Genomic_DNA"/>
</dbReference>
<dbReference type="Pfam" id="PF03995">
    <property type="entry name" value="Inhibitor_I36"/>
    <property type="match status" value="1"/>
</dbReference>
<evidence type="ECO:0008006" key="3">
    <source>
        <dbReference type="Google" id="ProtNLM"/>
    </source>
</evidence>
<comment type="caution">
    <text evidence="1">The sequence shown here is derived from an EMBL/GenBank/DDBJ whole genome shotgun (WGS) entry which is preliminary data.</text>
</comment>
<sequence length="166" mass="18231">MNTQQTNTLIRASVTAILLGIIPACDYDDTESIEDRDMAVAVEDRSLDEINIENHLNIDAVDNIDDQAVLDAQSPNANLAALGTCATMYLHIHFGGDRREIDAGAFVAWIGDLWNDEVSSIMVRSGCVLNVWEHSNFGGAHAAFQGSVPWIGNWWNDRISSYTCSC</sequence>
<evidence type="ECO:0000313" key="1">
    <source>
        <dbReference type="EMBL" id="PRP93693.1"/>
    </source>
</evidence>
<reference evidence="1 2" key="1">
    <citation type="submission" date="2018-03" db="EMBL/GenBank/DDBJ databases">
        <title>Draft Genome Sequences of the Obligatory Marine Myxobacteria Enhygromyxa salina SWB007.</title>
        <authorList>
            <person name="Poehlein A."/>
            <person name="Moghaddam J.A."/>
            <person name="Harms H."/>
            <person name="Alanjari M."/>
            <person name="Koenig G.M."/>
            <person name="Daniel R."/>
            <person name="Schaeberle T.F."/>
        </authorList>
    </citation>
    <scope>NUCLEOTIDE SEQUENCE [LARGE SCALE GENOMIC DNA]</scope>
    <source>
        <strain evidence="1 2">SWB007</strain>
    </source>
</reference>
<proteinExistence type="predicted"/>
<dbReference type="Gene3D" id="2.60.20.10">
    <property type="entry name" value="Crystallins"/>
    <property type="match status" value="1"/>
</dbReference>
<dbReference type="AlphaFoldDB" id="A0A2S9XLG2"/>
<dbReference type="RefSeq" id="WP_106094863.1">
    <property type="nucleotide sequence ID" value="NZ_PVNL01000147.1"/>
</dbReference>
<organism evidence="1 2">
    <name type="scientific">Enhygromyxa salina</name>
    <dbReference type="NCBI Taxonomy" id="215803"/>
    <lineage>
        <taxon>Bacteria</taxon>
        <taxon>Pseudomonadati</taxon>
        <taxon>Myxococcota</taxon>
        <taxon>Polyangia</taxon>
        <taxon>Nannocystales</taxon>
        <taxon>Nannocystaceae</taxon>
        <taxon>Enhygromyxa</taxon>
    </lineage>
</organism>
<accession>A0A2S9XLG2</accession>
<gene>
    <name evidence="1" type="ORF">ENSA7_81210</name>
</gene>
<name>A0A2S9XLG2_9BACT</name>
<protein>
    <recommendedName>
        <fullName evidence="3">Beta/Gamma crystallin</fullName>
    </recommendedName>
</protein>
<dbReference type="SUPFAM" id="SSF49695">
    <property type="entry name" value="gamma-Crystallin-like"/>
    <property type="match status" value="1"/>
</dbReference>
<dbReference type="Proteomes" id="UP000238823">
    <property type="component" value="Unassembled WGS sequence"/>
</dbReference>
<dbReference type="InterPro" id="IPR011024">
    <property type="entry name" value="G_crystallin-like"/>
</dbReference>
<evidence type="ECO:0000313" key="2">
    <source>
        <dbReference type="Proteomes" id="UP000238823"/>
    </source>
</evidence>
<dbReference type="OrthoDB" id="8455098at2"/>